<protein>
    <submittedName>
        <fullName evidence="2">Uncharacterized protein</fullName>
    </submittedName>
</protein>
<evidence type="ECO:0000256" key="1">
    <source>
        <dbReference type="SAM" id="Phobius"/>
    </source>
</evidence>
<feature type="transmembrane region" description="Helical" evidence="1">
    <location>
        <begin position="49"/>
        <end position="70"/>
    </location>
</feature>
<accession>A0ABZ0YZH2</accession>
<dbReference type="EMBL" id="OR769219">
    <property type="protein sequence ID" value="WQJ51245.1"/>
    <property type="molecule type" value="Genomic_DNA"/>
</dbReference>
<keyword evidence="3" id="KW-1185">Reference proteome</keyword>
<reference evidence="2 3" key="1">
    <citation type="submission" date="2023-11" db="EMBL/GenBank/DDBJ databases">
        <authorList>
            <person name="Cook R."/>
            <person name="Crisci M."/>
            <person name="Pye H."/>
            <person name="Adriaenssens E."/>
            <person name="Santini J."/>
        </authorList>
    </citation>
    <scope>NUCLEOTIDE SEQUENCE [LARGE SCALE GENOMIC DNA]</scope>
    <source>
        <strain evidence="2">Lak_Megaphage_RVC_AP3_GC26</strain>
    </source>
</reference>
<proteinExistence type="predicted"/>
<keyword evidence="1" id="KW-0812">Transmembrane</keyword>
<organism evidence="2 3">
    <name type="scientific">phage Lak_Megaphage_RVC_AP3_GC26</name>
    <dbReference type="NCBI Taxonomy" id="3109225"/>
    <lineage>
        <taxon>Viruses</taxon>
        <taxon>Duplodnaviria</taxon>
        <taxon>Heunggongvirae</taxon>
        <taxon>Uroviricota</taxon>
        <taxon>Caudoviricetes</taxon>
        <taxon>Caudoviricetes code 15 clade</taxon>
    </lineage>
</organism>
<keyword evidence="1" id="KW-1133">Transmembrane helix</keyword>
<keyword evidence="1" id="KW-0472">Membrane</keyword>
<evidence type="ECO:0000313" key="2">
    <source>
        <dbReference type="EMBL" id="WQJ51245.1"/>
    </source>
</evidence>
<name>A0ABZ0YZH2_9CAUD</name>
<dbReference type="Proteomes" id="UP001348805">
    <property type="component" value="Segment"/>
</dbReference>
<feature type="transmembrane region" description="Helical" evidence="1">
    <location>
        <begin position="20"/>
        <end position="43"/>
    </location>
</feature>
<sequence length="84" mass="10299">MNNNIKQNNYIEERIWKHIINWIIYLILPFTCIDILMFFILIGKHDNNTILWIMFIFILCGLFIVLRFLLKETERLVDDLKNQK</sequence>
<evidence type="ECO:0000313" key="3">
    <source>
        <dbReference type="Proteomes" id="UP001348805"/>
    </source>
</evidence>